<protein>
    <recommendedName>
        <fullName evidence="3">DUF1573 domain-containing protein</fullName>
    </recommendedName>
</protein>
<dbReference type="KEGG" id="sdyn:Mal52_52220"/>
<organism evidence="1 2">
    <name type="scientific">Symmachiella dynata</name>
    <dbReference type="NCBI Taxonomy" id="2527995"/>
    <lineage>
        <taxon>Bacteria</taxon>
        <taxon>Pseudomonadati</taxon>
        <taxon>Planctomycetota</taxon>
        <taxon>Planctomycetia</taxon>
        <taxon>Planctomycetales</taxon>
        <taxon>Planctomycetaceae</taxon>
        <taxon>Symmachiella</taxon>
    </lineage>
</organism>
<sequence length="353" mass="38602">MKFLLSGIALIPFLILFGHSVAEEPMAPAKLVPETRTLDFGEVWGQSNFHWQVKVRNPSPRSIQVKELSTACSCVEANPKSFVVPPGGTKNIDVVLDLRDNGVRLSADEATGPYSSFSAAIKPIYSDIETTPADIWYVTGNLRHPFDNVPRVWDIGSVTCDSSEQPTAILPVACASGVSLTGIHFDQEWGHATVAKSPSNKTSLLFYLRNRSPGPFEFPLQLRAETRDGVELPPVSVQVTGRVVGDVEVYPSEVALGLLRPGQNSENTVFIRSRSGQALYVDQVVCSDDHIEIAPPQDSENENDGELAYKVKSTSGKQPGNYSTIVHFEVHTEDQAPVTVSYRLTYTVCEISL</sequence>
<evidence type="ECO:0008006" key="3">
    <source>
        <dbReference type="Google" id="ProtNLM"/>
    </source>
</evidence>
<evidence type="ECO:0000313" key="1">
    <source>
        <dbReference type="EMBL" id="QDU46700.1"/>
    </source>
</evidence>
<evidence type="ECO:0000313" key="2">
    <source>
        <dbReference type="Proteomes" id="UP000319383"/>
    </source>
</evidence>
<name>A0A517ZW81_9PLAN</name>
<reference evidence="1 2" key="1">
    <citation type="submission" date="2019-02" db="EMBL/GenBank/DDBJ databases">
        <title>Deep-cultivation of Planctomycetes and their phenomic and genomic characterization uncovers novel biology.</title>
        <authorList>
            <person name="Wiegand S."/>
            <person name="Jogler M."/>
            <person name="Boedeker C."/>
            <person name="Pinto D."/>
            <person name="Vollmers J."/>
            <person name="Rivas-Marin E."/>
            <person name="Kohn T."/>
            <person name="Peeters S.H."/>
            <person name="Heuer A."/>
            <person name="Rast P."/>
            <person name="Oberbeckmann S."/>
            <person name="Bunk B."/>
            <person name="Jeske O."/>
            <person name="Meyerdierks A."/>
            <person name="Storesund J.E."/>
            <person name="Kallscheuer N."/>
            <person name="Luecker S."/>
            <person name="Lage O.M."/>
            <person name="Pohl T."/>
            <person name="Merkel B.J."/>
            <person name="Hornburger P."/>
            <person name="Mueller R.-W."/>
            <person name="Bruemmer F."/>
            <person name="Labrenz M."/>
            <person name="Spormann A.M."/>
            <person name="Op den Camp H."/>
            <person name="Overmann J."/>
            <person name="Amann R."/>
            <person name="Jetten M.S.M."/>
            <person name="Mascher T."/>
            <person name="Medema M.H."/>
            <person name="Devos D.P."/>
            <person name="Kaster A.-K."/>
            <person name="Ovreas L."/>
            <person name="Rohde M."/>
            <person name="Galperin M.Y."/>
            <person name="Jogler C."/>
        </authorList>
    </citation>
    <scope>NUCLEOTIDE SEQUENCE [LARGE SCALE GENOMIC DNA]</scope>
    <source>
        <strain evidence="1 2">Mal52</strain>
    </source>
</reference>
<proteinExistence type="predicted"/>
<accession>A0A517ZW81</accession>
<keyword evidence="2" id="KW-1185">Reference proteome</keyword>
<dbReference type="RefSeq" id="WP_145379190.1">
    <property type="nucleotide sequence ID" value="NZ_CP036276.1"/>
</dbReference>
<dbReference type="EMBL" id="CP036276">
    <property type="protein sequence ID" value="QDU46700.1"/>
    <property type="molecule type" value="Genomic_DNA"/>
</dbReference>
<dbReference type="InterPro" id="IPR011467">
    <property type="entry name" value="DUF1573"/>
</dbReference>
<dbReference type="Proteomes" id="UP000319383">
    <property type="component" value="Chromosome"/>
</dbReference>
<gene>
    <name evidence="1" type="ORF">Mal52_52220</name>
</gene>
<dbReference type="Pfam" id="PF07610">
    <property type="entry name" value="DUF1573"/>
    <property type="match status" value="1"/>
</dbReference>
<dbReference type="Gene3D" id="2.60.40.10">
    <property type="entry name" value="Immunoglobulins"/>
    <property type="match status" value="1"/>
</dbReference>
<dbReference type="AlphaFoldDB" id="A0A517ZW81"/>
<dbReference type="InterPro" id="IPR013783">
    <property type="entry name" value="Ig-like_fold"/>
</dbReference>